<evidence type="ECO:0000313" key="3">
    <source>
        <dbReference type="Proteomes" id="UP001164743"/>
    </source>
</evidence>
<feature type="compositionally biased region" description="Basic and acidic residues" evidence="1">
    <location>
        <begin position="121"/>
        <end position="131"/>
    </location>
</feature>
<reference evidence="2" key="1">
    <citation type="submission" date="2022-10" db="EMBL/GenBank/DDBJ databases">
        <title>Puccinia triticina Genome sequencing and assembly.</title>
        <authorList>
            <person name="Li C."/>
        </authorList>
    </citation>
    <scope>NUCLEOTIDE SEQUENCE</scope>
    <source>
        <strain evidence="2">Pt15</strain>
    </source>
</reference>
<name>A0ABY7CVR9_9BASI</name>
<dbReference type="EMBL" id="CP110429">
    <property type="protein sequence ID" value="WAQ88438.1"/>
    <property type="molecule type" value="Genomic_DNA"/>
</dbReference>
<dbReference type="Proteomes" id="UP001164743">
    <property type="component" value="Chromosome 9A"/>
</dbReference>
<feature type="region of interest" description="Disordered" evidence="1">
    <location>
        <begin position="106"/>
        <end position="139"/>
    </location>
</feature>
<dbReference type="RefSeq" id="XP_053023993.1">
    <property type="nucleotide sequence ID" value="XM_053172787.1"/>
</dbReference>
<organism evidence="2 3">
    <name type="scientific">Puccinia triticina</name>
    <dbReference type="NCBI Taxonomy" id="208348"/>
    <lineage>
        <taxon>Eukaryota</taxon>
        <taxon>Fungi</taxon>
        <taxon>Dikarya</taxon>
        <taxon>Basidiomycota</taxon>
        <taxon>Pucciniomycotina</taxon>
        <taxon>Pucciniomycetes</taxon>
        <taxon>Pucciniales</taxon>
        <taxon>Pucciniaceae</taxon>
        <taxon>Puccinia</taxon>
    </lineage>
</organism>
<keyword evidence="3" id="KW-1185">Reference proteome</keyword>
<proteinExistence type="predicted"/>
<evidence type="ECO:0000313" key="2">
    <source>
        <dbReference type="EMBL" id="WAQ88438.1"/>
    </source>
</evidence>
<dbReference type="GeneID" id="77813682"/>
<feature type="compositionally biased region" description="Polar residues" evidence="1">
    <location>
        <begin position="1"/>
        <end position="13"/>
    </location>
</feature>
<feature type="region of interest" description="Disordered" evidence="1">
    <location>
        <begin position="1"/>
        <end position="33"/>
    </location>
</feature>
<evidence type="ECO:0000256" key="1">
    <source>
        <dbReference type="SAM" id="MobiDB-lite"/>
    </source>
</evidence>
<gene>
    <name evidence="2" type="ORF">PtA15_9A565</name>
</gene>
<protein>
    <submittedName>
        <fullName evidence="2">Uncharacterized protein</fullName>
    </submittedName>
</protein>
<accession>A0ABY7CVR9</accession>
<sequence length="154" mass="17237">METTPHSDGNNTEWYEYDEGDDENQKPARPQPDAADYVEELSQEVRRVQDGGYHRAAPGRSSRWGVQSLYKYAMYILPTITLTEDDSLPLVKPYFLSLGLLYRGDSGPSSDPGKKQLGRQRHAELAAEGGRKGSYGATITNQNPVMEPIGIYWP</sequence>